<accession>A0A833CM56</accession>
<protein>
    <submittedName>
        <fullName evidence="1">Uncharacterized protein</fullName>
    </submittedName>
</protein>
<dbReference type="Proteomes" id="UP000430843">
    <property type="component" value="Unassembled WGS sequence"/>
</dbReference>
<gene>
    <name evidence="1" type="ORF">F9K91_04985</name>
</gene>
<evidence type="ECO:0000313" key="1">
    <source>
        <dbReference type="EMBL" id="KAB2666540.1"/>
    </source>
</evidence>
<comment type="caution">
    <text evidence="1">The sequence shown here is derived from an EMBL/GenBank/DDBJ whole genome shotgun (WGS) entry which is preliminary data.</text>
</comment>
<proteinExistence type="predicted"/>
<name>A0A833CM56_9HYPH</name>
<keyword evidence="2" id="KW-1185">Reference proteome</keyword>
<dbReference type="AlphaFoldDB" id="A0A833CM56"/>
<sequence>MADNLEIKAKLDSAQAKALMQKLSGPRMYQALSVAVNDSARQVERKAESIVAKTLSIPLKRARLGIWIRPFSTPQTLTAVIKGSGSVIPLKAFKAKEDGDGVTAKIWGQTLHHPGAFIYGGPLGDHNRALGMGGHVFHRPGKTWVQGKRGKIEKAKGAAIAEAMAQDAVSRANESYAIERLEANVLRQLDRYSRNRGGKS</sequence>
<organism evidence="1 2">
    <name type="scientific">Brucella tritici</name>
    <dbReference type="NCBI Taxonomy" id="94626"/>
    <lineage>
        <taxon>Bacteria</taxon>
        <taxon>Pseudomonadati</taxon>
        <taxon>Pseudomonadota</taxon>
        <taxon>Alphaproteobacteria</taxon>
        <taxon>Hyphomicrobiales</taxon>
        <taxon>Brucellaceae</taxon>
        <taxon>Brucella/Ochrobactrum group</taxon>
        <taxon>Brucella</taxon>
    </lineage>
</organism>
<dbReference type="EMBL" id="WBWA01000003">
    <property type="protein sequence ID" value="KAB2666540.1"/>
    <property type="molecule type" value="Genomic_DNA"/>
</dbReference>
<dbReference type="RefSeq" id="WP_151677322.1">
    <property type="nucleotide sequence ID" value="NZ_WBWA01000003.1"/>
</dbReference>
<reference evidence="1 2" key="1">
    <citation type="submission" date="2019-09" db="EMBL/GenBank/DDBJ databases">
        <title>Taxonomic organization of the family Brucellaceae based on a phylogenomic approach.</title>
        <authorList>
            <person name="Leclercq S."/>
            <person name="Cloeckaert A."/>
            <person name="Zygmunt M.S."/>
        </authorList>
    </citation>
    <scope>NUCLEOTIDE SEQUENCE [LARGE SCALE GENOMIC DNA]</scope>
    <source>
        <strain evidence="1 2">LMG 18957</strain>
    </source>
</reference>
<evidence type="ECO:0000313" key="2">
    <source>
        <dbReference type="Proteomes" id="UP000430843"/>
    </source>
</evidence>